<accession>A0ABY8TSB1</accession>
<keyword evidence="3" id="KW-1185">Reference proteome</keyword>
<reference evidence="2 3" key="1">
    <citation type="submission" date="2023-05" db="EMBL/GenBank/DDBJ databases">
        <title>A 100% complete, gapless, phased diploid assembly of the Scenedesmus obliquus UTEX 3031 genome.</title>
        <authorList>
            <person name="Biondi T.C."/>
            <person name="Hanschen E.R."/>
            <person name="Kwon T."/>
            <person name="Eng W."/>
            <person name="Kruse C.P.S."/>
            <person name="Koehler S.I."/>
            <person name="Kunde Y."/>
            <person name="Gleasner C.D."/>
            <person name="You Mak K.T."/>
            <person name="Polle J."/>
            <person name="Hovde B.T."/>
            <person name="Starkenburg S.R."/>
        </authorList>
    </citation>
    <scope>NUCLEOTIDE SEQUENCE [LARGE SCALE GENOMIC DNA]</scope>
    <source>
        <strain evidence="2 3">DOE0152z</strain>
    </source>
</reference>
<feature type="compositionally biased region" description="Low complexity" evidence="1">
    <location>
        <begin position="69"/>
        <end position="80"/>
    </location>
</feature>
<name>A0ABY8TSB1_TETOB</name>
<gene>
    <name evidence="2" type="ORF">OEZ85_011397</name>
</gene>
<dbReference type="EMBL" id="CP126210">
    <property type="protein sequence ID" value="WIA11273.1"/>
    <property type="molecule type" value="Genomic_DNA"/>
</dbReference>
<feature type="region of interest" description="Disordered" evidence="1">
    <location>
        <begin position="1"/>
        <end position="88"/>
    </location>
</feature>
<evidence type="ECO:0000256" key="1">
    <source>
        <dbReference type="SAM" id="MobiDB-lite"/>
    </source>
</evidence>
<evidence type="ECO:0000313" key="2">
    <source>
        <dbReference type="EMBL" id="WIA11273.1"/>
    </source>
</evidence>
<dbReference type="Proteomes" id="UP001244341">
    <property type="component" value="Chromosome 3b"/>
</dbReference>
<sequence>MQRAIGDPRIAGLRTTGQQTPFCRARTPCAGRRQPTQRRASNETSTSTTEVSNRTSSSSAQPLQPPPASSSSSAEPEAAPVRPARTVYPSSPWTAQTAAISVSGPYITTSSIDGDSLIMSADFLERELVGPYKFNSHQLEIIHELAEGMKGCSTAFVAVALAGIALTVAASSGLPMEDAPEVLFNGITVGDVASWVDSLLVAALLNLGAASFSRVEETTCKERQLAYTFQGINRLGLMFTQFSIAATTVSIVTTLEAASKWPPLVTLASGLFFAAAVGRSGAMWYVLSKYGNTLDDVDAALEAQRRAYAAAHDEELPLFDRLAIRLAFTYLLQYSAAGRRPSEAALSSAVAVAVDAAANNAANAANAGAGGLSDFSAAGAAAAGVNSKGDMRSNALAAASAAGMVAVRAGGRSASDAARAGLQLLQKIPLPILSRSTDSVDEAGAAAAEQQQQQEQQYVLTQAEERLVQACQSSLNNAGLALVLQAVATGLLVTANMANEDYSGALADIIQVINKVVAAELIFIATTNFDRALYTEGCDVAHLLEGLGGKGITRLFHNLSILAWAVVIAKGVALIAPWEESSPLLKFISENFSHQAADMVLEGQELLVTLIK</sequence>
<protein>
    <submittedName>
        <fullName evidence="2">Uncharacterized protein</fullName>
    </submittedName>
</protein>
<organism evidence="2 3">
    <name type="scientific">Tetradesmus obliquus</name>
    <name type="common">Green alga</name>
    <name type="synonym">Acutodesmus obliquus</name>
    <dbReference type="NCBI Taxonomy" id="3088"/>
    <lineage>
        <taxon>Eukaryota</taxon>
        <taxon>Viridiplantae</taxon>
        <taxon>Chlorophyta</taxon>
        <taxon>core chlorophytes</taxon>
        <taxon>Chlorophyceae</taxon>
        <taxon>CS clade</taxon>
        <taxon>Sphaeropleales</taxon>
        <taxon>Scenedesmaceae</taxon>
        <taxon>Tetradesmus</taxon>
    </lineage>
</organism>
<feature type="compositionally biased region" description="Low complexity" evidence="1">
    <location>
        <begin position="42"/>
        <end position="62"/>
    </location>
</feature>
<proteinExistence type="predicted"/>
<evidence type="ECO:0000313" key="3">
    <source>
        <dbReference type="Proteomes" id="UP001244341"/>
    </source>
</evidence>